<proteinExistence type="predicted"/>
<dbReference type="AlphaFoldDB" id="A0A561W0H7"/>
<sequence>MPDLDESSTRPSLACLLLACAAFGPYLAAGVRTEQVAVYGIALLVLLSMAWVTQLPQATGAAKSIMSLMVVQAAALGVGMIGASQVQYVRAPGSAASGFDNLLLPFAVIFTVVTLVSPARRHATLNAVCTVVVFAACANATLAWLSTTTDASAWLSLWWSHDGGLTDGVWAEQVETGRYTGVFVQPAEAGEFYSVAALAAVYRLRHRPVLLIAAMAAITVGGLLSVSKVFLFVGMPVAVIQFFVMPGRRATRYSIMVVVCYLAAVAATWGHLGRLGITLPTQFAGGGDLNLFTGGRFGGAGPATVVTGWELVITYSPIVGFGAAGLSIPYDNGWLEAAVTGGLIGVIAYTAVFAALIAGCSRLRRAGNAADLALAYGLIAVALGTSFGLPGTTANRVATVLWLPLALLLFVPADPAQRSAPPGRHRHDAAQTHLTVSVPAPGNRGRCGGRPGDEQARGKRDGDAGPATAPVAHARRQAGSTT</sequence>
<feature type="transmembrane region" description="Helical" evidence="2">
    <location>
        <begin position="123"/>
        <end position="145"/>
    </location>
</feature>
<accession>A0A561W0H7</accession>
<comment type="caution">
    <text evidence="3">The sequence shown here is derived from an EMBL/GenBank/DDBJ whole genome shotgun (WGS) entry which is preliminary data.</text>
</comment>
<evidence type="ECO:0000313" key="3">
    <source>
        <dbReference type="EMBL" id="TWG17351.1"/>
    </source>
</evidence>
<keyword evidence="2" id="KW-0812">Transmembrane</keyword>
<evidence type="ECO:0000313" key="4">
    <source>
        <dbReference type="Proteomes" id="UP000317685"/>
    </source>
</evidence>
<feature type="transmembrane region" description="Helical" evidence="2">
    <location>
        <begin position="98"/>
        <end position="116"/>
    </location>
</feature>
<feature type="transmembrane region" description="Helical" evidence="2">
    <location>
        <begin position="372"/>
        <end position="391"/>
    </location>
</feature>
<evidence type="ECO:0008006" key="5">
    <source>
        <dbReference type="Google" id="ProtNLM"/>
    </source>
</evidence>
<dbReference type="EMBL" id="VIWZ01000001">
    <property type="protein sequence ID" value="TWG17351.1"/>
    <property type="molecule type" value="Genomic_DNA"/>
</dbReference>
<feature type="transmembrane region" description="Helical" evidence="2">
    <location>
        <begin position="12"/>
        <end position="30"/>
    </location>
</feature>
<reference evidence="3 4" key="1">
    <citation type="submission" date="2019-06" db="EMBL/GenBank/DDBJ databases">
        <title>Sequencing the genomes of 1000 actinobacteria strains.</title>
        <authorList>
            <person name="Klenk H.-P."/>
        </authorList>
    </citation>
    <scope>NUCLEOTIDE SEQUENCE [LARGE SCALE GENOMIC DNA]</scope>
    <source>
        <strain evidence="3 4">DSM 45885</strain>
    </source>
</reference>
<feature type="transmembrane region" description="Helical" evidence="2">
    <location>
        <begin position="36"/>
        <end position="53"/>
    </location>
</feature>
<keyword evidence="2" id="KW-0472">Membrane</keyword>
<gene>
    <name evidence="3" type="ORF">FHU34_112692</name>
</gene>
<keyword evidence="4" id="KW-1185">Reference proteome</keyword>
<keyword evidence="2" id="KW-1133">Transmembrane helix</keyword>
<feature type="compositionally biased region" description="Basic and acidic residues" evidence="1">
    <location>
        <begin position="451"/>
        <end position="463"/>
    </location>
</feature>
<dbReference type="Proteomes" id="UP000317685">
    <property type="component" value="Unassembled WGS sequence"/>
</dbReference>
<evidence type="ECO:0000256" key="1">
    <source>
        <dbReference type="SAM" id="MobiDB-lite"/>
    </source>
</evidence>
<feature type="transmembrane region" description="Helical" evidence="2">
    <location>
        <begin position="337"/>
        <end position="360"/>
    </location>
</feature>
<feature type="transmembrane region" description="Helical" evidence="2">
    <location>
        <begin position="209"/>
        <end position="233"/>
    </location>
</feature>
<evidence type="ECO:0000256" key="2">
    <source>
        <dbReference type="SAM" id="Phobius"/>
    </source>
</evidence>
<name>A0A561W0H7_9ACTN</name>
<feature type="transmembrane region" description="Helical" evidence="2">
    <location>
        <begin position="65"/>
        <end position="86"/>
    </location>
</feature>
<feature type="region of interest" description="Disordered" evidence="1">
    <location>
        <begin position="418"/>
        <end position="482"/>
    </location>
</feature>
<feature type="transmembrane region" description="Helical" evidence="2">
    <location>
        <begin position="253"/>
        <end position="272"/>
    </location>
</feature>
<organism evidence="3 4">
    <name type="scientific">Micromonospora taraxaci</name>
    <dbReference type="NCBI Taxonomy" id="1316803"/>
    <lineage>
        <taxon>Bacteria</taxon>
        <taxon>Bacillati</taxon>
        <taxon>Actinomycetota</taxon>
        <taxon>Actinomycetes</taxon>
        <taxon>Micromonosporales</taxon>
        <taxon>Micromonosporaceae</taxon>
        <taxon>Micromonospora</taxon>
    </lineage>
</organism>
<protein>
    <recommendedName>
        <fullName evidence="5">O-antigen ligase-like membrane protein</fullName>
    </recommendedName>
</protein>